<evidence type="ECO:0000256" key="4">
    <source>
        <dbReference type="ARBA" id="ARBA00023143"/>
    </source>
</evidence>
<keyword evidence="6" id="KW-0969">Cilium</keyword>
<feature type="signal peptide" evidence="5">
    <location>
        <begin position="1"/>
        <end position="27"/>
    </location>
</feature>
<evidence type="ECO:0000256" key="1">
    <source>
        <dbReference type="ARBA" id="ARBA00002591"/>
    </source>
</evidence>
<evidence type="ECO:0000313" key="6">
    <source>
        <dbReference type="EMBL" id="PPC78536.1"/>
    </source>
</evidence>
<keyword evidence="3 5" id="KW-0732">Signal</keyword>
<comment type="function">
    <text evidence="1 5">Assembles around the rod to form the L-ring and probably protects the motor/basal body from shearing forces during rotation.</text>
</comment>
<comment type="subcellular location">
    <subcellularLocation>
        <location evidence="2 5">Bacterial flagellum basal body</location>
    </subcellularLocation>
</comment>
<dbReference type="GO" id="GO:0030288">
    <property type="term" value="C:outer membrane-bounded periplasmic space"/>
    <property type="evidence" value="ECO:0007669"/>
    <property type="project" value="InterPro"/>
</dbReference>
<dbReference type="HAMAP" id="MF_00416">
    <property type="entry name" value="FlgI"/>
    <property type="match status" value="1"/>
</dbReference>
<dbReference type="OrthoDB" id="5289193at2"/>
<sequence precursor="true">MRLKDKACRLSAVMLIIGLLFSTVCQAEVSQRLKDIADVAGVRTNQLVGYGLIVGLDGTGDKSSAAYTSQTFKNMLQQFGISLSSSTTPSSKNIAAVAVSADLPPFAKPGQTIDVTVSSLGDAKSLRGGSLLLTPLRGADGQVYAMAQGNLVVSGFGAEGSDGSKITVNVLNVGRVPAGATVEKIVPSGFNTGDSLVFNLNRPDFTTAKHVTEQINNLLGAGVAEAMDATSIRVRAPRDPSQRVSYLSVLENMEIAQGDERAKVIINSRTGTIVIGENVRVSPVAITHGALTVSITQSPQVSQPNPLSGGSTVITPRVGIQVDSGSGHMFEFSPAGATLKDIVNAVNSVGAAPGDLMAILEALKQAGALQAELVVI</sequence>
<evidence type="ECO:0000256" key="3">
    <source>
        <dbReference type="ARBA" id="ARBA00022729"/>
    </source>
</evidence>
<dbReference type="PANTHER" id="PTHR30381:SF0">
    <property type="entry name" value="FLAGELLAR P-RING PROTEIN"/>
    <property type="match status" value="1"/>
</dbReference>
<dbReference type="GO" id="GO:0071973">
    <property type="term" value="P:bacterial-type flagellum-dependent cell motility"/>
    <property type="evidence" value="ECO:0007669"/>
    <property type="project" value="InterPro"/>
</dbReference>
<accession>A0A2S5KW84</accession>
<dbReference type="GO" id="GO:0005198">
    <property type="term" value="F:structural molecule activity"/>
    <property type="evidence" value="ECO:0007669"/>
    <property type="project" value="InterPro"/>
</dbReference>
<name>A0A2S5KW84_9PROT</name>
<keyword evidence="6" id="KW-0282">Flagellum</keyword>
<dbReference type="InterPro" id="IPR001782">
    <property type="entry name" value="Flag_FlgI"/>
</dbReference>
<proteinExistence type="inferred from homology"/>
<dbReference type="Pfam" id="PF02119">
    <property type="entry name" value="FlgI"/>
    <property type="match status" value="1"/>
</dbReference>
<dbReference type="PRINTS" id="PR01010">
    <property type="entry name" value="FLGPRINGFLGI"/>
</dbReference>
<dbReference type="NCBIfam" id="NF003676">
    <property type="entry name" value="PRK05303.1"/>
    <property type="match status" value="1"/>
</dbReference>
<dbReference type="AlphaFoldDB" id="A0A2S5KW84"/>
<evidence type="ECO:0000256" key="2">
    <source>
        <dbReference type="ARBA" id="ARBA00004117"/>
    </source>
</evidence>
<comment type="caution">
    <text evidence="6">The sequence shown here is derived from an EMBL/GenBank/DDBJ whole genome shotgun (WGS) entry which is preliminary data.</text>
</comment>
<dbReference type="EMBL" id="PRLP01000015">
    <property type="protein sequence ID" value="PPC78536.1"/>
    <property type="molecule type" value="Genomic_DNA"/>
</dbReference>
<dbReference type="PANTHER" id="PTHR30381">
    <property type="entry name" value="FLAGELLAR P-RING PERIPLASMIC PROTEIN FLGI"/>
    <property type="match status" value="1"/>
</dbReference>
<comment type="subunit">
    <text evidence="5">The basal body constitutes a major portion of the flagellar organelle and consists of four rings (L,P,S, and M) mounted on a central rod.</text>
</comment>
<feature type="chain" id="PRO_5015794156" description="Flagellar P-ring protein" evidence="5">
    <location>
        <begin position="28"/>
        <end position="376"/>
    </location>
</feature>
<keyword evidence="4 5" id="KW-0975">Bacterial flagellum</keyword>
<gene>
    <name evidence="5" type="primary">flgI</name>
    <name evidence="6" type="ORF">C4K68_05260</name>
</gene>
<evidence type="ECO:0000313" key="7">
    <source>
        <dbReference type="Proteomes" id="UP000238196"/>
    </source>
</evidence>
<keyword evidence="6" id="KW-0966">Cell projection</keyword>
<evidence type="ECO:0000256" key="5">
    <source>
        <dbReference type="HAMAP-Rule" id="MF_00416"/>
    </source>
</evidence>
<organism evidence="6 7">
    <name type="scientific">Proteobacteria bacterium 228</name>
    <dbReference type="NCBI Taxonomy" id="2083153"/>
    <lineage>
        <taxon>Bacteria</taxon>
        <taxon>Pseudomonadati</taxon>
        <taxon>Pseudomonadota</taxon>
    </lineage>
</organism>
<reference evidence="6 7" key="1">
    <citation type="submission" date="2018-02" db="EMBL/GenBank/DDBJ databases">
        <title>novel marine gammaproteobacteria from coastal saline agro ecosystem.</title>
        <authorList>
            <person name="Krishnan R."/>
            <person name="Ramesh Kumar N."/>
        </authorList>
    </citation>
    <scope>NUCLEOTIDE SEQUENCE [LARGE SCALE GENOMIC DNA]</scope>
    <source>
        <strain evidence="6 7">228</strain>
    </source>
</reference>
<comment type="similarity">
    <text evidence="5">Belongs to the FlgI family.</text>
</comment>
<dbReference type="Proteomes" id="UP000238196">
    <property type="component" value="Unassembled WGS sequence"/>
</dbReference>
<dbReference type="GO" id="GO:0009428">
    <property type="term" value="C:bacterial-type flagellum basal body, distal rod, P ring"/>
    <property type="evidence" value="ECO:0007669"/>
    <property type="project" value="InterPro"/>
</dbReference>
<protein>
    <recommendedName>
        <fullName evidence="5">Flagellar P-ring protein</fullName>
    </recommendedName>
    <alternativeName>
        <fullName evidence="5">Basal body P-ring protein</fullName>
    </alternativeName>
</protein>